<gene>
    <name evidence="2" type="ORF">TPAS_2932</name>
</gene>
<dbReference type="STRING" id="43064.SAMN04488086_11375"/>
<dbReference type="RefSeq" id="WP_245830787.1">
    <property type="nucleotide sequence ID" value="NZ_UETS01000014.1"/>
</dbReference>
<proteinExistence type="predicted"/>
<accession>A0A1W1IJT8</accession>
<keyword evidence="3" id="KW-1185">Reference proteome</keyword>
<dbReference type="Proteomes" id="UP000195985">
    <property type="component" value="Unassembled WGS sequence"/>
</dbReference>
<protein>
    <recommendedName>
        <fullName evidence="1">Transposase DDE domain-containing protein</fullName>
    </recommendedName>
</protein>
<name>A0A1W1IJT8_9LACT</name>
<organism evidence="2 3">
    <name type="scientific">Trichococcus pasteurii</name>
    <dbReference type="NCBI Taxonomy" id="43064"/>
    <lineage>
        <taxon>Bacteria</taxon>
        <taxon>Bacillati</taxon>
        <taxon>Bacillota</taxon>
        <taxon>Bacilli</taxon>
        <taxon>Lactobacillales</taxon>
        <taxon>Carnobacteriaceae</taxon>
        <taxon>Trichococcus</taxon>
    </lineage>
</organism>
<dbReference type="AlphaFoldDB" id="A0A1W1IJT8"/>
<feature type="domain" description="Transposase DDE" evidence="1">
    <location>
        <begin position="9"/>
        <end position="100"/>
    </location>
</feature>
<reference evidence="3" key="1">
    <citation type="submission" date="2016-04" db="EMBL/GenBank/DDBJ databases">
        <authorList>
            <person name="Strepis N."/>
        </authorList>
    </citation>
    <scope>NUCLEOTIDE SEQUENCE [LARGE SCALE GENOMIC DNA]</scope>
</reference>
<feature type="non-terminal residue" evidence="2">
    <location>
        <position position="102"/>
    </location>
</feature>
<evidence type="ECO:0000313" key="2">
    <source>
        <dbReference type="EMBL" id="SLM53205.1"/>
    </source>
</evidence>
<dbReference type="Pfam" id="PF13701">
    <property type="entry name" value="DDE_Tnp_1_4"/>
    <property type="match status" value="1"/>
</dbReference>
<sequence length="102" mass="11595">MATLHENTLKFNQKMTVTNTGGNLSTDAGLILVKEFLHSIGFEQLMEKELHFQDSRLSPTHSNETILEQLIFQLIAGYDTDASANILRHDPFFQQMLEKSTL</sequence>
<dbReference type="InterPro" id="IPR025668">
    <property type="entry name" value="Tnp_DDE_dom"/>
</dbReference>
<dbReference type="EMBL" id="FWEY01000014">
    <property type="protein sequence ID" value="SLM53205.1"/>
    <property type="molecule type" value="Genomic_DNA"/>
</dbReference>
<evidence type="ECO:0000313" key="3">
    <source>
        <dbReference type="Proteomes" id="UP000195985"/>
    </source>
</evidence>
<evidence type="ECO:0000259" key="1">
    <source>
        <dbReference type="Pfam" id="PF13701"/>
    </source>
</evidence>